<name>A0AA37FMF1_AQUAC</name>
<feature type="region of interest" description="Disordered" evidence="15">
    <location>
        <begin position="221"/>
        <end position="241"/>
    </location>
</feature>
<evidence type="ECO:0000259" key="17">
    <source>
        <dbReference type="Pfam" id="PF07715"/>
    </source>
</evidence>
<keyword evidence="9" id="KW-0406">Ion transport</keyword>
<dbReference type="InterPro" id="IPR012910">
    <property type="entry name" value="Plug_dom"/>
</dbReference>
<comment type="subcellular location">
    <subcellularLocation>
        <location evidence="1 14">Cell outer membrane</location>
        <topology evidence="1 14">Multi-pass membrane protein</topology>
    </subcellularLocation>
</comment>
<reference evidence="18 21" key="1">
    <citation type="submission" date="2021-07" db="EMBL/GenBank/DDBJ databases">
        <title>Whole genome sequencing of carbapenem-resistant Pseudomonas spp. isolated in Japan.</title>
        <authorList>
            <person name="Suzuki M."/>
            <person name="Maehana S."/>
            <person name="Kitasato H."/>
        </authorList>
    </citation>
    <scope>NUCLEOTIDE SEQUENCE</scope>
    <source>
        <strain evidence="18">KAM435</strain>
        <strain evidence="19 21">KAM436</strain>
    </source>
</reference>
<gene>
    <name evidence="18" type="ORF">KAM435_32830</name>
    <name evidence="19" type="ORF">KAM436_34570</name>
</gene>
<evidence type="ECO:0000313" key="18">
    <source>
        <dbReference type="EMBL" id="GIZ89956.1"/>
    </source>
</evidence>
<dbReference type="AlphaFoldDB" id="A0AA37FMF1"/>
<comment type="caution">
    <text evidence="18">The sequence shown here is derived from an EMBL/GenBank/DDBJ whole genome shotgun (WGS) entry which is preliminary data.</text>
</comment>
<dbReference type="InterPro" id="IPR037066">
    <property type="entry name" value="Plug_dom_sf"/>
</dbReference>
<evidence type="ECO:0000256" key="12">
    <source>
        <dbReference type="ARBA" id="ARBA00023170"/>
    </source>
</evidence>
<dbReference type="EMBL" id="BPMT01000018">
    <property type="protein sequence ID" value="GIZ94489.1"/>
    <property type="molecule type" value="Genomic_DNA"/>
</dbReference>
<dbReference type="InterPro" id="IPR039426">
    <property type="entry name" value="TonB-dep_rcpt-like"/>
</dbReference>
<evidence type="ECO:0000313" key="19">
    <source>
        <dbReference type="EMBL" id="GIZ94489.1"/>
    </source>
</evidence>
<dbReference type="RefSeq" id="WP_239068290.1">
    <property type="nucleotide sequence ID" value="NZ_AP024354.1"/>
</dbReference>
<keyword evidence="10" id="KW-0798">TonB box</keyword>
<evidence type="ECO:0000256" key="5">
    <source>
        <dbReference type="ARBA" id="ARBA00022496"/>
    </source>
</evidence>
<dbReference type="Proteomes" id="UP000887228">
    <property type="component" value="Unassembled WGS sequence"/>
</dbReference>
<evidence type="ECO:0000256" key="3">
    <source>
        <dbReference type="ARBA" id="ARBA00022448"/>
    </source>
</evidence>
<feature type="chain" id="PRO_5041437595" description="TonB-dependent receptor plug domain-containing protein" evidence="16">
    <location>
        <begin position="37"/>
        <end position="286"/>
    </location>
</feature>
<dbReference type="PANTHER" id="PTHR32552">
    <property type="entry name" value="FERRICHROME IRON RECEPTOR-RELATED"/>
    <property type="match status" value="1"/>
</dbReference>
<evidence type="ECO:0000256" key="8">
    <source>
        <dbReference type="ARBA" id="ARBA00023004"/>
    </source>
</evidence>
<evidence type="ECO:0000256" key="11">
    <source>
        <dbReference type="ARBA" id="ARBA00023136"/>
    </source>
</evidence>
<keyword evidence="11 14" id="KW-0472">Membrane</keyword>
<dbReference type="GO" id="GO:0015344">
    <property type="term" value="F:siderophore uptake transmembrane transporter activity"/>
    <property type="evidence" value="ECO:0007669"/>
    <property type="project" value="TreeGrafter"/>
</dbReference>
<dbReference type="EMBL" id="BPMS01000018">
    <property type="protein sequence ID" value="GIZ89956.1"/>
    <property type="molecule type" value="Genomic_DNA"/>
</dbReference>
<comment type="similarity">
    <text evidence="2 14">Belongs to the TonB-dependent receptor family.</text>
</comment>
<evidence type="ECO:0000256" key="4">
    <source>
        <dbReference type="ARBA" id="ARBA00022452"/>
    </source>
</evidence>
<dbReference type="GO" id="GO:0009279">
    <property type="term" value="C:cell outer membrane"/>
    <property type="evidence" value="ECO:0007669"/>
    <property type="project" value="UniProtKB-SubCell"/>
</dbReference>
<evidence type="ECO:0000256" key="16">
    <source>
        <dbReference type="SAM" id="SignalP"/>
    </source>
</evidence>
<dbReference type="Proteomes" id="UP000887212">
    <property type="component" value="Unassembled WGS sequence"/>
</dbReference>
<dbReference type="Gene3D" id="2.170.130.10">
    <property type="entry name" value="TonB-dependent receptor, plug domain"/>
    <property type="match status" value="1"/>
</dbReference>
<sequence>MSMRIKSFGAPSQPRLLVCAIASASLALVPALPAMAATADKVTLEPTEVVHKGNAYAVERIRTATKTDTPLRNVPQSVSVVTDEQIRDQSMQSMADVVRYVPGVQMAQGEGHRDAPILRGNATTADFFVDGMRDDVQYLRDLYNVERVEVLKGPNGMIFGRGGSGGLINRVTKQANWGDGHELDFTYGSWDKRRMTGDFNQAVNERLALRLTALYEDSNSFRDHGELDDQPDGEFRLRRRDPGRSRLRAFRGRSYRRPRPAVLHPARAQPWQAAESQRVHLLRQPR</sequence>
<dbReference type="Gene3D" id="2.40.170.20">
    <property type="entry name" value="TonB-dependent receptor, beta-barrel domain"/>
    <property type="match status" value="1"/>
</dbReference>
<keyword evidence="4 14" id="KW-1134">Transmembrane beta strand</keyword>
<keyword evidence="7 16" id="KW-0732">Signal</keyword>
<keyword evidence="3 14" id="KW-0813">Transport</keyword>
<evidence type="ECO:0000256" key="15">
    <source>
        <dbReference type="SAM" id="MobiDB-lite"/>
    </source>
</evidence>
<evidence type="ECO:0000256" key="1">
    <source>
        <dbReference type="ARBA" id="ARBA00004571"/>
    </source>
</evidence>
<keyword evidence="8" id="KW-0408">Iron</keyword>
<evidence type="ECO:0000256" key="2">
    <source>
        <dbReference type="ARBA" id="ARBA00009810"/>
    </source>
</evidence>
<evidence type="ECO:0000313" key="20">
    <source>
        <dbReference type="Proteomes" id="UP000887212"/>
    </source>
</evidence>
<keyword evidence="5" id="KW-0410">Iron transport</keyword>
<keyword evidence="6 14" id="KW-0812">Transmembrane</keyword>
<evidence type="ECO:0000256" key="13">
    <source>
        <dbReference type="ARBA" id="ARBA00023237"/>
    </source>
</evidence>
<evidence type="ECO:0000313" key="21">
    <source>
        <dbReference type="Proteomes" id="UP000887228"/>
    </source>
</evidence>
<dbReference type="SUPFAM" id="SSF56935">
    <property type="entry name" value="Porins"/>
    <property type="match status" value="1"/>
</dbReference>
<dbReference type="GO" id="GO:0015891">
    <property type="term" value="P:siderophore transport"/>
    <property type="evidence" value="ECO:0007669"/>
    <property type="project" value="UniProtKB-ARBA"/>
</dbReference>
<dbReference type="Pfam" id="PF07715">
    <property type="entry name" value="Plug"/>
    <property type="match status" value="1"/>
</dbReference>
<proteinExistence type="inferred from homology"/>
<dbReference type="PROSITE" id="PS52016">
    <property type="entry name" value="TONB_DEPENDENT_REC_3"/>
    <property type="match status" value="1"/>
</dbReference>
<dbReference type="PANTHER" id="PTHR32552:SF68">
    <property type="entry name" value="FERRICHROME OUTER MEMBRANE TRANSPORTER_PHAGE RECEPTOR"/>
    <property type="match status" value="1"/>
</dbReference>
<protein>
    <recommendedName>
        <fullName evidence="17">TonB-dependent receptor plug domain-containing protein</fullName>
    </recommendedName>
</protein>
<organism evidence="18 20">
    <name type="scientific">Aquipseudomonas alcaligenes</name>
    <name type="common">Pseudomonas alcaligenes</name>
    <dbReference type="NCBI Taxonomy" id="43263"/>
    <lineage>
        <taxon>Bacteria</taxon>
        <taxon>Pseudomonadati</taxon>
        <taxon>Pseudomonadota</taxon>
        <taxon>Gammaproteobacteria</taxon>
        <taxon>Pseudomonadales</taxon>
        <taxon>Pseudomonadaceae</taxon>
        <taxon>Aquipseudomonas</taxon>
    </lineage>
</organism>
<dbReference type="FunFam" id="2.170.130.10:FF:000001">
    <property type="entry name" value="Catecholate siderophore TonB-dependent receptor"/>
    <property type="match status" value="1"/>
</dbReference>
<feature type="signal peptide" evidence="16">
    <location>
        <begin position="1"/>
        <end position="36"/>
    </location>
</feature>
<evidence type="ECO:0000256" key="7">
    <source>
        <dbReference type="ARBA" id="ARBA00022729"/>
    </source>
</evidence>
<evidence type="ECO:0000256" key="10">
    <source>
        <dbReference type="ARBA" id="ARBA00023077"/>
    </source>
</evidence>
<evidence type="ECO:0000256" key="6">
    <source>
        <dbReference type="ARBA" id="ARBA00022692"/>
    </source>
</evidence>
<evidence type="ECO:0000256" key="9">
    <source>
        <dbReference type="ARBA" id="ARBA00023065"/>
    </source>
</evidence>
<evidence type="ECO:0000256" key="14">
    <source>
        <dbReference type="PROSITE-ProRule" id="PRU01360"/>
    </source>
</evidence>
<feature type="domain" description="TonB-dependent receptor plug" evidence="17">
    <location>
        <begin position="71"/>
        <end position="166"/>
    </location>
</feature>
<dbReference type="InterPro" id="IPR036942">
    <property type="entry name" value="Beta-barrel_TonB_sf"/>
</dbReference>
<keyword evidence="12" id="KW-0675">Receptor</keyword>
<keyword evidence="13 14" id="KW-0998">Cell outer membrane</keyword>
<accession>A0AA37FMF1</accession>